<accession>A0A663AAU5</accession>
<feature type="domain" description="Cupin type-2" evidence="1">
    <location>
        <begin position="73"/>
        <end position="141"/>
    </location>
</feature>
<evidence type="ECO:0000259" key="1">
    <source>
        <dbReference type="Pfam" id="PF07883"/>
    </source>
</evidence>
<reference evidence="2 3" key="1">
    <citation type="submission" date="2019-07" db="EMBL/GenBank/DDBJ databases">
        <title>Genomic Encyclopedia of Archaeal and Bacterial Type Strains, Phase II (KMG-II): from individual species to whole genera.</title>
        <authorList>
            <person name="Goeker M."/>
        </authorList>
    </citation>
    <scope>NUCLEOTIDE SEQUENCE [LARGE SCALE GENOMIC DNA]</scope>
    <source>
        <strain evidence="2 3">DSM 3754</strain>
    </source>
</reference>
<dbReference type="SUPFAM" id="SSF51182">
    <property type="entry name" value="RmlC-like cupins"/>
    <property type="match status" value="1"/>
</dbReference>
<dbReference type="CDD" id="cd02222">
    <property type="entry name" value="cupin_TM1459-like"/>
    <property type="match status" value="1"/>
</dbReference>
<protein>
    <submittedName>
        <fullName evidence="2">Cupin domain protein</fullName>
    </submittedName>
</protein>
<dbReference type="AlphaFoldDB" id="A0A663AAU5"/>
<sequence length="155" mass="16462">MSVRSGTAGRDSTGMAEPVMWRVGVVVAMGQQPTPLVRRASEIDYADVSAGDGTRKGVLIDGEDGAPHFAMRRFELDPGARVPEHTNAVEHEQYVLAGEYTVGIEGDTHEVSAGDSLLIPAGAVHWYENDGDEPGAFICVVPNGDDDIQLVADEA</sequence>
<dbReference type="InterPro" id="IPR053146">
    <property type="entry name" value="QDO-like"/>
</dbReference>
<dbReference type="Gene3D" id="2.60.120.10">
    <property type="entry name" value="Jelly Rolls"/>
    <property type="match status" value="1"/>
</dbReference>
<organism evidence="2 3">
    <name type="scientific">Halobacterium salinarum (strain ATCC 33171 / DSM 3754 / JCM 8978 / NBRC 102687 / NCIMB 764 / 91-R6)</name>
    <dbReference type="NCBI Taxonomy" id="2597657"/>
    <lineage>
        <taxon>Archaea</taxon>
        <taxon>Methanobacteriati</taxon>
        <taxon>Methanobacteriota</taxon>
        <taxon>Stenosarchaea group</taxon>
        <taxon>Halobacteria</taxon>
        <taxon>Halobacteriales</taxon>
        <taxon>Halobacteriaceae</taxon>
        <taxon>Halobacterium</taxon>
    </lineage>
</organism>
<dbReference type="Proteomes" id="UP000323075">
    <property type="component" value="Unassembled WGS sequence"/>
</dbReference>
<dbReference type="InterPro" id="IPR013096">
    <property type="entry name" value="Cupin_2"/>
</dbReference>
<proteinExistence type="predicted"/>
<dbReference type="Pfam" id="PF07883">
    <property type="entry name" value="Cupin_2"/>
    <property type="match status" value="1"/>
</dbReference>
<gene>
    <name evidence="2" type="ORF">APQ99_00572</name>
</gene>
<comment type="caution">
    <text evidence="2">The sequence shown here is derived from an EMBL/GenBank/DDBJ whole genome shotgun (WGS) entry which is preliminary data.</text>
</comment>
<evidence type="ECO:0000313" key="2">
    <source>
        <dbReference type="EMBL" id="TYO82055.1"/>
    </source>
</evidence>
<dbReference type="InterPro" id="IPR011051">
    <property type="entry name" value="RmlC_Cupin_sf"/>
</dbReference>
<dbReference type="PANTHER" id="PTHR36440">
    <property type="entry name" value="PUTATIVE (AFU_ORTHOLOGUE AFUA_8G07350)-RELATED"/>
    <property type="match status" value="1"/>
</dbReference>
<evidence type="ECO:0000313" key="3">
    <source>
        <dbReference type="Proteomes" id="UP000323075"/>
    </source>
</evidence>
<dbReference type="InterPro" id="IPR014710">
    <property type="entry name" value="RmlC-like_jellyroll"/>
</dbReference>
<dbReference type="EMBL" id="VRYN01000001">
    <property type="protein sequence ID" value="TYO82055.1"/>
    <property type="molecule type" value="Genomic_DNA"/>
</dbReference>
<name>A0A663AAU5_HALS9</name>
<dbReference type="PANTHER" id="PTHR36440:SF1">
    <property type="entry name" value="PUTATIVE (AFU_ORTHOLOGUE AFUA_8G07350)-RELATED"/>
    <property type="match status" value="1"/>
</dbReference>